<feature type="region of interest" description="Disordered" evidence="6">
    <location>
        <begin position="1"/>
        <end position="30"/>
    </location>
</feature>
<dbReference type="Proteomes" id="UP001230188">
    <property type="component" value="Unassembled WGS sequence"/>
</dbReference>
<name>A0AAD7XTV3_9STRA</name>
<evidence type="ECO:0000256" key="2">
    <source>
        <dbReference type="ARBA" id="ARBA00022692"/>
    </source>
</evidence>
<evidence type="ECO:0000256" key="6">
    <source>
        <dbReference type="SAM" id="MobiDB-lite"/>
    </source>
</evidence>
<feature type="compositionally biased region" description="Basic residues" evidence="6">
    <location>
        <begin position="1434"/>
        <end position="1445"/>
    </location>
</feature>
<feature type="transmembrane region" description="Helical" evidence="7">
    <location>
        <begin position="1602"/>
        <end position="1629"/>
    </location>
</feature>
<sequence>MPHRDADAHTDEASFNVPPPHSSPHTEHADSVAITSTDRATFVRAIDTTFVKADLDADACTHDRHSNDNPHNDTFALTIAPAHDWSDASSNGISHGTPDAVSNTVTDPTAVATPIVPHSDDVRAFELTTFAPTIFCTFARALLNAVVAADWAPIRGAILATKHWIYDGESVYAVTFRIGVPRRRAKRVRIRRRLRRQRVSRLEIVLGGPETDRASLASGSSWSCDTVLDFVGDEAASCYWLSRSEIIATLGSSATIAPGDTVEARSGKIRAQCSYNDCSCWNSTSGLIVVEAPSPPVLVTAVVEAPDAVGVCSDLEISAASSSGGGGRDLHFSWNLTTAAARENCTSSTLQAALGDENATASSVQLESSVIEPCAGMTIFSMVVVSNFFGAESTVTNAVRILPGAAPDIKIVGGSDLSTLASRKVQLRATAQATACDGVAKNVVLVYSWTVLVKYSATDAYVEGPSSTRSDPRVYELDPYTLSAGDELSLTVTVKEEVSGGLNNSAVGRLVVRPSDLVAIIEGGDRTIDSISELTVDASSSYDPDGGDASNFGFEWTCSDASVDVSSGGSVLVVAQGQMQADLSPYTFSVYFYSLSGTRNATAAVTITVSAATVVPVISIASISGKVNPSSRLVIEATVDQEPIALEATWSMLGDLSDSAALSDVALTSLSTSIDIGDDTTGVYLVLPADILVSGASYTFFLSATGESNAEGQSSVTFVTNKAPVPGILEVDPSEGTVLATSFTLCAKFWSDDVDDLPLVYAFRYIGSSGETVSLRESTPSSEYADVLLPAGSGDDSSLVAVVRTYDQLGASDIATFSVVVESNSDLSGLANSTDSLIGDASASGDTEAVFQVANAVTSMLVVDDDILCEVNCSSLGRATCEDGESTCGDCISPLVGEVGPSDEECVEAVGSCHDGVQGETETDVDCGGDCLQCANDAACLIAADCQSGRCINSICEAPIKACDGGCGNGTCVHTNTLDEIIPPGDCLETDTWCTASCACPDDRYGESCEYNEEEWETQVSLRSSILTALLSTSQSMDATSDAANMQASTCSSITSNAAALTSDSADAALGILTIAVNTTSSSGFDGGTKEHMASAISNLMSSGLVGDGDTGNVLDSIGSSSLAGTVVGEDAQDLCSDQFCMTSARNSAEDLASTSFTSPAGSGPGLSLAVEPGSSSDMDVSIVEFSGSRGNATARDSSIARVNVKGSADNERRRRRLQDGSSGSGMSALQLTLNNYYPVTYYEPSVNDSSTVDCSGIDSMINVSCADNNTTPFNCTGYDGLVNPCGAIAVCKFWNEALSAWDSDSCTLVNFTSDNTTCRCLVPADTSASVEITSSSLLVAQQFASVFSRNPLKNLAQTALVLYVFGAIACISVAAAVWGVQQDRRDRQSEETRIVPMAPGGAPDSSPRAHKKAIDDGPTATANDGGGIEHEVKRKKWWRSRREKKYSPQTHEHESSRPRSPSPSSPTSPTSRMERQRDNAVRALNESLPGWVRDRSLRGTFYRRMRTEHSLLQYVCIYDGSRSRPLRALKLFSEYVWLLAGEAALYLLAFPDLGCDDYVTEDDCGKPKSPYFPSIPACKWNEDYDPQCQANASQGAALTTYVILLCFLSMVLIPLSMIIDALIGVLTLPVRKISSANNVAAVSPILQHESPVAVKGEGEAKTTKKSPLEAICDSKLDFDTRVSMVAEVTLQSLRQRHAELKKAIADGDDSVRHALGAFERRYGLRRKHRWTWRVLFFEREDDDARFVRKVRRRVNHDLQRADRINVELSELKHEVDKSRTLTEFARLEKLSKIEQNIYMKNKVDADKSEDELYVTKRGRWAAIFMMTILILFPMYYTLVVFAELSARSTATANGWLRGVCLFIIFDAIFYQPFGIVFFFVYLPSLIRIKLRALGDPTDRDINFRFTTPLIEGAASYCAVRHSELSIAPAILHRHATKNVAREENSGNLADVARISLSLWIWGAILVLPDVLQNLVVNELIVFAVNTVTLIILSIAPAVVGVWYALRALASGDQAVWVWLTVVNVVASVAFLVGVCLLRPEWLRPRGQQRASRESFAVNMPEWLRKLTTGASDDVAVASESSAAASSVKAALRDVDNASIWLPEEASESKSQASCEASANKKKKKKRRGDKSPTGTSTDPVIMLKEPELGTEEAKRHRNFISRSGSGDIKELAKRLNEADQGQSVEVSPWGVTGKKAAALPALAWDAGRSMRKLQKLTELDSDASSEASSQRPAFMNRPAPLPDIRRKAGARVHVNNSDGAPQSNAVSTAGGGATTGLHTAYGGGSPERPATCSTADPSAAPASGLASEVNRTTRAAWKHGAFLAKGRTVLGGRTRKDVAPFHPGC</sequence>
<feature type="region of interest" description="Disordered" evidence="6">
    <location>
        <begin position="1195"/>
        <end position="1226"/>
    </location>
</feature>
<feature type="transmembrane region" description="Helical" evidence="7">
    <location>
        <begin position="1980"/>
        <end position="2004"/>
    </location>
</feature>
<feature type="domain" description="PKD/REJ-like" evidence="8">
    <location>
        <begin position="464"/>
        <end position="856"/>
    </location>
</feature>
<keyword evidence="3" id="KW-0677">Repeat</keyword>
<evidence type="ECO:0000313" key="10">
    <source>
        <dbReference type="Proteomes" id="UP001230188"/>
    </source>
</evidence>
<evidence type="ECO:0000256" key="7">
    <source>
        <dbReference type="SAM" id="Phobius"/>
    </source>
</evidence>
<dbReference type="PANTHER" id="PTHR46730">
    <property type="entry name" value="POLYCYSTIN-1"/>
    <property type="match status" value="1"/>
</dbReference>
<feature type="region of interest" description="Disordered" evidence="6">
    <location>
        <begin position="2219"/>
        <end position="2242"/>
    </location>
</feature>
<feature type="region of interest" description="Disordered" evidence="6">
    <location>
        <begin position="2278"/>
        <end position="2306"/>
    </location>
</feature>
<evidence type="ECO:0000259" key="8">
    <source>
        <dbReference type="Pfam" id="PF02010"/>
    </source>
</evidence>
<feature type="transmembrane region" description="Helical" evidence="7">
    <location>
        <begin position="1821"/>
        <end position="1843"/>
    </location>
</feature>
<keyword evidence="4 7" id="KW-1133">Transmembrane helix</keyword>
<evidence type="ECO:0000256" key="1">
    <source>
        <dbReference type="ARBA" id="ARBA00004370"/>
    </source>
</evidence>
<feature type="compositionally biased region" description="Basic and acidic residues" evidence="6">
    <location>
        <begin position="2145"/>
        <end position="2155"/>
    </location>
</feature>
<dbReference type="EMBL" id="JAQMWT010000040">
    <property type="protein sequence ID" value="KAJ8612814.1"/>
    <property type="molecule type" value="Genomic_DNA"/>
</dbReference>
<evidence type="ECO:0000256" key="3">
    <source>
        <dbReference type="ARBA" id="ARBA00022737"/>
    </source>
</evidence>
<reference evidence="9" key="1">
    <citation type="submission" date="2023-01" db="EMBL/GenBank/DDBJ databases">
        <title>Metagenome sequencing of chrysophaentin producing Chrysophaeum taylorii.</title>
        <authorList>
            <person name="Davison J."/>
            <person name="Bewley C."/>
        </authorList>
    </citation>
    <scope>NUCLEOTIDE SEQUENCE</scope>
    <source>
        <strain evidence="9">NIES-1699</strain>
    </source>
</reference>
<feature type="compositionally biased region" description="Basic residues" evidence="6">
    <location>
        <begin position="2120"/>
        <end position="2129"/>
    </location>
</feature>
<feature type="transmembrane region" description="Helical" evidence="7">
    <location>
        <begin position="1361"/>
        <end position="1381"/>
    </location>
</feature>
<dbReference type="GO" id="GO:0006816">
    <property type="term" value="P:calcium ion transport"/>
    <property type="evidence" value="ECO:0007669"/>
    <property type="project" value="TreeGrafter"/>
</dbReference>
<feature type="region of interest" description="Disordered" evidence="6">
    <location>
        <begin position="1389"/>
        <end position="1477"/>
    </location>
</feature>
<protein>
    <recommendedName>
        <fullName evidence="8">PKD/REJ-like domain-containing protein</fullName>
    </recommendedName>
</protein>
<evidence type="ECO:0000313" key="9">
    <source>
        <dbReference type="EMBL" id="KAJ8612814.1"/>
    </source>
</evidence>
<dbReference type="InterPro" id="IPR002859">
    <property type="entry name" value="PKD/REJ-like"/>
</dbReference>
<comment type="subcellular location">
    <subcellularLocation>
        <location evidence="1">Membrane</location>
    </subcellularLocation>
</comment>
<feature type="compositionally biased region" description="Basic and acidic residues" evidence="6">
    <location>
        <begin position="1"/>
        <end position="12"/>
    </location>
</feature>
<proteinExistence type="predicted"/>
<keyword evidence="5 7" id="KW-0472">Membrane</keyword>
<feature type="transmembrane region" description="Helical" evidence="7">
    <location>
        <begin position="1855"/>
        <end position="1883"/>
    </location>
</feature>
<comment type="caution">
    <text evidence="9">The sequence shown here is derived from an EMBL/GenBank/DDBJ whole genome shotgun (WGS) entry which is preliminary data.</text>
</comment>
<dbReference type="PANTHER" id="PTHR46730:SF1">
    <property type="entry name" value="PLAT DOMAIN-CONTAINING PROTEIN"/>
    <property type="match status" value="1"/>
</dbReference>
<dbReference type="Pfam" id="PF02010">
    <property type="entry name" value="REJ"/>
    <property type="match status" value="1"/>
</dbReference>
<dbReference type="GO" id="GO:0005886">
    <property type="term" value="C:plasma membrane"/>
    <property type="evidence" value="ECO:0007669"/>
    <property type="project" value="TreeGrafter"/>
</dbReference>
<keyword evidence="10" id="KW-1185">Reference proteome</keyword>
<dbReference type="GO" id="GO:0005261">
    <property type="term" value="F:monoatomic cation channel activity"/>
    <property type="evidence" value="ECO:0007669"/>
    <property type="project" value="TreeGrafter"/>
</dbReference>
<gene>
    <name evidence="9" type="ORF">CTAYLR_002026</name>
</gene>
<feature type="region of interest" description="Disordered" evidence="6">
    <location>
        <begin position="2111"/>
        <end position="2155"/>
    </location>
</feature>
<feature type="transmembrane region" description="Helical" evidence="7">
    <location>
        <begin position="2016"/>
        <end position="2038"/>
    </location>
</feature>
<organism evidence="9 10">
    <name type="scientific">Chrysophaeum taylorii</name>
    <dbReference type="NCBI Taxonomy" id="2483200"/>
    <lineage>
        <taxon>Eukaryota</taxon>
        <taxon>Sar</taxon>
        <taxon>Stramenopiles</taxon>
        <taxon>Ochrophyta</taxon>
        <taxon>Pelagophyceae</taxon>
        <taxon>Pelagomonadales</taxon>
        <taxon>Pelagomonadaceae</taxon>
        <taxon>Chrysophaeum</taxon>
    </lineage>
</organism>
<evidence type="ECO:0000256" key="5">
    <source>
        <dbReference type="ARBA" id="ARBA00023136"/>
    </source>
</evidence>
<feature type="region of interest" description="Disordered" evidence="6">
    <location>
        <begin position="1153"/>
        <end position="1175"/>
    </location>
</feature>
<accession>A0AAD7XTV3</accession>
<evidence type="ECO:0000256" key="4">
    <source>
        <dbReference type="ARBA" id="ARBA00022989"/>
    </source>
</evidence>
<feature type="transmembrane region" description="Helical" evidence="7">
    <location>
        <begin position="1532"/>
        <end position="1550"/>
    </location>
</feature>
<keyword evidence="2 7" id="KW-0812">Transmembrane</keyword>